<name>A0A6M1S9X9_9HYPH</name>
<proteinExistence type="predicted"/>
<dbReference type="RefSeq" id="WP_163902591.1">
    <property type="nucleotide sequence ID" value="NZ_CP048427.1"/>
</dbReference>
<evidence type="ECO:0000313" key="2">
    <source>
        <dbReference type="Proteomes" id="UP000477849"/>
    </source>
</evidence>
<reference evidence="1 2" key="1">
    <citation type="submission" date="2020-02" db="EMBL/GenBank/DDBJ databases">
        <title>Genome sequence of the type strain CCBAU10050 of Rhizobium daejeonense.</title>
        <authorList>
            <person name="Gao J."/>
            <person name="Sun J."/>
        </authorList>
    </citation>
    <scope>NUCLEOTIDE SEQUENCE [LARGE SCALE GENOMIC DNA]</scope>
    <source>
        <strain evidence="1 2">CCBAU10050</strain>
    </source>
</reference>
<keyword evidence="2" id="KW-1185">Reference proteome</keyword>
<organism evidence="1 2">
    <name type="scientific">Rhizobium daejeonense</name>
    <dbReference type="NCBI Taxonomy" id="240521"/>
    <lineage>
        <taxon>Bacteria</taxon>
        <taxon>Pseudomonadati</taxon>
        <taxon>Pseudomonadota</taxon>
        <taxon>Alphaproteobacteria</taxon>
        <taxon>Hyphomicrobiales</taxon>
        <taxon>Rhizobiaceae</taxon>
        <taxon>Rhizobium/Agrobacterium group</taxon>
        <taxon>Rhizobium</taxon>
    </lineage>
</organism>
<dbReference type="EMBL" id="JAAKZH010000004">
    <property type="protein sequence ID" value="NGO65088.1"/>
    <property type="molecule type" value="Genomic_DNA"/>
</dbReference>
<accession>A0A6M1S9X9</accession>
<dbReference type="InterPro" id="IPR046606">
    <property type="entry name" value="DUF6665"/>
</dbReference>
<dbReference type="Proteomes" id="UP000477849">
    <property type="component" value="Unassembled WGS sequence"/>
</dbReference>
<evidence type="ECO:0000313" key="1">
    <source>
        <dbReference type="EMBL" id="NGO65088.1"/>
    </source>
</evidence>
<gene>
    <name evidence="1" type="ORF">G6N76_15575</name>
</gene>
<dbReference type="AlphaFoldDB" id="A0A6M1S9X9"/>
<dbReference type="Pfam" id="PF20370">
    <property type="entry name" value="DUF6665"/>
    <property type="match status" value="1"/>
</dbReference>
<comment type="caution">
    <text evidence="1">The sequence shown here is derived from an EMBL/GenBank/DDBJ whole genome shotgun (WGS) entry which is preliminary data.</text>
</comment>
<protein>
    <submittedName>
        <fullName evidence="1">Uncharacterized protein</fullName>
    </submittedName>
</protein>
<sequence>MSFRPPSLFSSTGSGVLSALDYELAAEKADALGRIGRKVEAALEALAAAQTADAPADALEKFIDEAAELVWAFFIQREISGFRSQADAVRRYGIPREVLIRVGVRRKQESTTNETGDA</sequence>